<proteinExistence type="predicted"/>
<organism evidence="2 3">
    <name type="scientific">Vreelandella sulfidaeris</name>
    <dbReference type="NCBI Taxonomy" id="115553"/>
    <lineage>
        <taxon>Bacteria</taxon>
        <taxon>Pseudomonadati</taxon>
        <taxon>Pseudomonadota</taxon>
        <taxon>Gammaproteobacteria</taxon>
        <taxon>Oceanospirillales</taxon>
        <taxon>Halomonadaceae</taxon>
        <taxon>Vreelandella</taxon>
    </lineage>
</organism>
<accession>A0A455UPS8</accession>
<keyword evidence="1" id="KW-0472">Membrane</keyword>
<dbReference type="KEGG" id="hsr:HSBAA_62400"/>
<evidence type="ECO:0000256" key="1">
    <source>
        <dbReference type="SAM" id="Phobius"/>
    </source>
</evidence>
<evidence type="ECO:0000313" key="2">
    <source>
        <dbReference type="EMBL" id="BBI64934.1"/>
    </source>
</evidence>
<reference evidence="2 3" key="1">
    <citation type="journal article" date="2019" name="Microbiol. Resour. Announc.">
        <title>Complete Genome Sequence of Halomonas sulfidaeris Strain Esulfide1 Isolated from a Metal Sulfide Rock at a Depth of 2,200 Meters, Obtained Using Nanopore Sequencing.</title>
        <authorList>
            <person name="Saito M."/>
            <person name="Nishigata A."/>
            <person name="Galipon J."/>
            <person name="Arakawa K."/>
        </authorList>
    </citation>
    <scope>NUCLEOTIDE SEQUENCE [LARGE SCALE GENOMIC DNA]</scope>
    <source>
        <strain evidence="2 3">ATCC BAA-803</strain>
    </source>
</reference>
<sequence length="56" mass="5986">MLTPWARVIVTSLAIAAYAFLLVPLGFVLASTLLCVGLTAYYGYRRHGVNLATSLG</sequence>
<gene>
    <name evidence="2" type="ORF">HSBAA_62400</name>
</gene>
<protein>
    <submittedName>
        <fullName evidence="2">Uncharacterized protein</fullName>
    </submittedName>
</protein>
<keyword evidence="1" id="KW-1133">Transmembrane helix</keyword>
<evidence type="ECO:0000313" key="3">
    <source>
        <dbReference type="Proteomes" id="UP000320231"/>
    </source>
</evidence>
<dbReference type="Proteomes" id="UP000320231">
    <property type="component" value="Chromosome"/>
</dbReference>
<keyword evidence="1" id="KW-0812">Transmembrane</keyword>
<dbReference type="AlphaFoldDB" id="A0A455UPS8"/>
<name>A0A455UPS8_9GAMM</name>
<dbReference type="EMBL" id="AP019514">
    <property type="protein sequence ID" value="BBI64934.1"/>
    <property type="molecule type" value="Genomic_DNA"/>
</dbReference>
<feature type="transmembrane region" description="Helical" evidence="1">
    <location>
        <begin position="15"/>
        <end position="44"/>
    </location>
</feature>